<evidence type="ECO:0000256" key="5">
    <source>
        <dbReference type="ARBA" id="ARBA00022989"/>
    </source>
</evidence>
<comment type="caution">
    <text evidence="8">The sequence shown here is derived from an EMBL/GenBank/DDBJ whole genome shotgun (WGS) entry which is preliminary data.</text>
</comment>
<evidence type="ECO:0000256" key="2">
    <source>
        <dbReference type="ARBA" id="ARBA00022448"/>
    </source>
</evidence>
<dbReference type="PANTHER" id="PTHR43266">
    <property type="entry name" value="MACROLIDE-EFFLUX PROTEIN"/>
    <property type="match status" value="1"/>
</dbReference>
<evidence type="ECO:0000256" key="7">
    <source>
        <dbReference type="SAM" id="Phobius"/>
    </source>
</evidence>
<name>A0A430FYU9_9SPHN</name>
<feature type="transmembrane region" description="Helical" evidence="7">
    <location>
        <begin position="118"/>
        <end position="137"/>
    </location>
</feature>
<feature type="transmembrane region" description="Helical" evidence="7">
    <location>
        <begin position="164"/>
        <end position="193"/>
    </location>
</feature>
<comment type="subcellular location">
    <subcellularLocation>
        <location evidence="1">Cell membrane</location>
        <topology evidence="1">Multi-pass membrane protein</topology>
    </subcellularLocation>
</comment>
<protein>
    <submittedName>
        <fullName evidence="8">MFS transporter</fullName>
    </submittedName>
</protein>
<keyword evidence="4 7" id="KW-0812">Transmembrane</keyword>
<organism evidence="8 9">
    <name type="scientific">Sphingomonas koreensis</name>
    <dbReference type="NCBI Taxonomy" id="93064"/>
    <lineage>
        <taxon>Bacteria</taxon>
        <taxon>Pseudomonadati</taxon>
        <taxon>Pseudomonadota</taxon>
        <taxon>Alphaproteobacteria</taxon>
        <taxon>Sphingomonadales</taxon>
        <taxon>Sphingomonadaceae</taxon>
        <taxon>Sphingomonas</taxon>
    </lineage>
</organism>
<feature type="transmembrane region" description="Helical" evidence="7">
    <location>
        <begin position="199"/>
        <end position="219"/>
    </location>
</feature>
<feature type="transmembrane region" description="Helical" evidence="7">
    <location>
        <begin position="317"/>
        <end position="337"/>
    </location>
</feature>
<dbReference type="Proteomes" id="UP000287746">
    <property type="component" value="Unassembled WGS sequence"/>
</dbReference>
<feature type="transmembrane region" description="Helical" evidence="7">
    <location>
        <begin position="28"/>
        <end position="48"/>
    </location>
</feature>
<dbReference type="EMBL" id="QQYZ01000025">
    <property type="protein sequence ID" value="RSY78182.1"/>
    <property type="molecule type" value="Genomic_DNA"/>
</dbReference>
<evidence type="ECO:0000256" key="3">
    <source>
        <dbReference type="ARBA" id="ARBA00022475"/>
    </source>
</evidence>
<dbReference type="Pfam" id="PF07690">
    <property type="entry name" value="MFS_1"/>
    <property type="match status" value="1"/>
</dbReference>
<sequence length="346" mass="35420">MLIAELLPGLLLAPWAGRLIDREDAARVLVVVSALQAGVIVLIAYYPLFTLAGAALLSVLFTIASAATFALIPVLAATLGMTLARANSLLEMVRSLGMLAGPVAGGVLAGWIGSTDALLIDAASFVVLLVIVAASGLHRKPQEHTEEERTLLADYRPLLHNRRVMVATGALSLEVFATAIADVAFVFLITVTLASGPTAFGVLTALWAGGMLIGAAVAERIMGERVGLAAFGTASLMGATMLLIGLAPIGLAMVAIAFVAGGGANSIHNVAVRTLLQSETPPADHGKVAAIYGSVTRTAAICGYVAGGFFVPHDATTAYLVGGLLGLGAGLIGWRIFNGRWSASND</sequence>
<dbReference type="Gene3D" id="1.20.1250.20">
    <property type="entry name" value="MFS general substrate transporter like domains"/>
    <property type="match status" value="1"/>
</dbReference>
<dbReference type="InterPro" id="IPR036259">
    <property type="entry name" value="MFS_trans_sf"/>
</dbReference>
<evidence type="ECO:0000313" key="8">
    <source>
        <dbReference type="EMBL" id="RSY78182.1"/>
    </source>
</evidence>
<keyword evidence="5 7" id="KW-1133">Transmembrane helix</keyword>
<keyword evidence="3" id="KW-1003">Cell membrane</keyword>
<feature type="transmembrane region" description="Helical" evidence="7">
    <location>
        <begin position="288"/>
        <end position="311"/>
    </location>
</feature>
<dbReference type="AlphaFoldDB" id="A0A430FYU9"/>
<evidence type="ECO:0000313" key="9">
    <source>
        <dbReference type="Proteomes" id="UP000287746"/>
    </source>
</evidence>
<dbReference type="GO" id="GO:0022857">
    <property type="term" value="F:transmembrane transporter activity"/>
    <property type="evidence" value="ECO:0007669"/>
    <property type="project" value="InterPro"/>
</dbReference>
<dbReference type="GO" id="GO:0005886">
    <property type="term" value="C:plasma membrane"/>
    <property type="evidence" value="ECO:0007669"/>
    <property type="project" value="UniProtKB-SubCell"/>
</dbReference>
<evidence type="ECO:0000256" key="6">
    <source>
        <dbReference type="ARBA" id="ARBA00023136"/>
    </source>
</evidence>
<feature type="transmembrane region" description="Helical" evidence="7">
    <location>
        <begin position="54"/>
        <end position="80"/>
    </location>
</feature>
<feature type="transmembrane region" description="Helical" evidence="7">
    <location>
        <begin position="92"/>
        <end position="112"/>
    </location>
</feature>
<keyword evidence="6 7" id="KW-0472">Membrane</keyword>
<gene>
    <name evidence="8" type="ORF">DAH66_18805</name>
</gene>
<accession>A0A430FYU9</accession>
<evidence type="ECO:0000256" key="1">
    <source>
        <dbReference type="ARBA" id="ARBA00004651"/>
    </source>
</evidence>
<evidence type="ECO:0000256" key="4">
    <source>
        <dbReference type="ARBA" id="ARBA00022692"/>
    </source>
</evidence>
<dbReference type="PANTHER" id="PTHR43266:SF2">
    <property type="entry name" value="MAJOR FACILITATOR SUPERFAMILY (MFS) PROFILE DOMAIN-CONTAINING PROTEIN"/>
    <property type="match status" value="1"/>
</dbReference>
<dbReference type="InterPro" id="IPR011701">
    <property type="entry name" value="MFS"/>
</dbReference>
<proteinExistence type="predicted"/>
<keyword evidence="2" id="KW-0813">Transport</keyword>
<reference evidence="8 9" key="1">
    <citation type="submission" date="2018-07" db="EMBL/GenBank/DDBJ databases">
        <title>Genomic and Epidemiologic Investigation of an Indolent Hospital Outbreak.</title>
        <authorList>
            <person name="Johnson R.C."/>
            <person name="Deming C."/>
            <person name="Conlan S."/>
            <person name="Zellmer C.J."/>
            <person name="Michelin A.V."/>
            <person name="Lee-Lin S."/>
            <person name="Thomas P.J."/>
            <person name="Park M."/>
            <person name="Weingarten R.A."/>
            <person name="Less J."/>
            <person name="Dekker J.P."/>
            <person name="Frank K.M."/>
            <person name="Musser K.A."/>
            <person name="Mcquiston J.R."/>
            <person name="Henderson D.K."/>
            <person name="Lau A.F."/>
            <person name="Palmore T.N."/>
            <person name="Segre J.A."/>
        </authorList>
    </citation>
    <scope>NUCLEOTIDE SEQUENCE [LARGE SCALE GENOMIC DNA]</scope>
    <source>
        <strain evidence="8 9">SK-CDC1_0717</strain>
    </source>
</reference>
<dbReference type="SUPFAM" id="SSF103473">
    <property type="entry name" value="MFS general substrate transporter"/>
    <property type="match status" value="1"/>
</dbReference>